<proteinExistence type="predicted"/>
<accession>A0ABP6Z7U7</accession>
<protein>
    <submittedName>
        <fullName evidence="1">Uncharacterized protein</fullName>
    </submittedName>
</protein>
<dbReference type="Proteomes" id="UP001501074">
    <property type="component" value="Unassembled WGS sequence"/>
</dbReference>
<keyword evidence="2" id="KW-1185">Reference proteome</keyword>
<comment type="caution">
    <text evidence="1">The sequence shown here is derived from an EMBL/GenBank/DDBJ whole genome shotgun (WGS) entry which is preliminary data.</text>
</comment>
<name>A0ABP6Z7U7_9ACTN</name>
<organism evidence="1 2">
    <name type="scientific">Kineosporia mesophila</name>
    <dbReference type="NCBI Taxonomy" id="566012"/>
    <lineage>
        <taxon>Bacteria</taxon>
        <taxon>Bacillati</taxon>
        <taxon>Actinomycetota</taxon>
        <taxon>Actinomycetes</taxon>
        <taxon>Kineosporiales</taxon>
        <taxon>Kineosporiaceae</taxon>
        <taxon>Kineosporia</taxon>
    </lineage>
</organism>
<dbReference type="EMBL" id="BAAAZO010000002">
    <property type="protein sequence ID" value="GAA3599280.1"/>
    <property type="molecule type" value="Genomic_DNA"/>
</dbReference>
<evidence type="ECO:0000313" key="1">
    <source>
        <dbReference type="EMBL" id="GAA3599280.1"/>
    </source>
</evidence>
<sequence length="62" mass="6801">MVGARSGRISRSGTGVRIPAVFRSYQDDLSGYLFVADAIHPVVRLSSYLGMLLQADALRIFE</sequence>
<evidence type="ECO:0000313" key="2">
    <source>
        <dbReference type="Proteomes" id="UP001501074"/>
    </source>
</evidence>
<reference evidence="2" key="1">
    <citation type="journal article" date="2019" name="Int. J. Syst. Evol. Microbiol.">
        <title>The Global Catalogue of Microorganisms (GCM) 10K type strain sequencing project: providing services to taxonomists for standard genome sequencing and annotation.</title>
        <authorList>
            <consortium name="The Broad Institute Genomics Platform"/>
            <consortium name="The Broad Institute Genome Sequencing Center for Infectious Disease"/>
            <person name="Wu L."/>
            <person name="Ma J."/>
        </authorList>
    </citation>
    <scope>NUCLEOTIDE SEQUENCE [LARGE SCALE GENOMIC DNA]</scope>
    <source>
        <strain evidence="2">JCM 16902</strain>
    </source>
</reference>
<gene>
    <name evidence="1" type="ORF">GCM10022223_13410</name>
</gene>